<accession>A0AAV4QR64</accession>
<gene>
    <name evidence="1" type="ORF">CDAR_91901</name>
</gene>
<proteinExistence type="predicted"/>
<comment type="caution">
    <text evidence="1">The sequence shown here is derived from an EMBL/GenBank/DDBJ whole genome shotgun (WGS) entry which is preliminary data.</text>
</comment>
<sequence length="102" mass="11411">MFTLYLTRSHELRDTATRNRLIREKRSPDQIKTVHEAHTDFVIDLGLGSEKGGGGFKDLSGPNFSISLSTFDQTDAHHDKHMGLPCTVLFDVENSISPDILI</sequence>
<dbReference type="EMBL" id="BPLQ01004772">
    <property type="protein sequence ID" value="GIY10580.1"/>
    <property type="molecule type" value="Genomic_DNA"/>
</dbReference>
<reference evidence="1 2" key="1">
    <citation type="submission" date="2021-06" db="EMBL/GenBank/DDBJ databases">
        <title>Caerostris darwini draft genome.</title>
        <authorList>
            <person name="Kono N."/>
            <person name="Arakawa K."/>
        </authorList>
    </citation>
    <scope>NUCLEOTIDE SEQUENCE [LARGE SCALE GENOMIC DNA]</scope>
</reference>
<protein>
    <submittedName>
        <fullName evidence="1">Uncharacterized protein</fullName>
    </submittedName>
</protein>
<evidence type="ECO:0000313" key="2">
    <source>
        <dbReference type="Proteomes" id="UP001054837"/>
    </source>
</evidence>
<dbReference type="AlphaFoldDB" id="A0AAV4QR64"/>
<keyword evidence="2" id="KW-1185">Reference proteome</keyword>
<evidence type="ECO:0000313" key="1">
    <source>
        <dbReference type="EMBL" id="GIY10580.1"/>
    </source>
</evidence>
<dbReference type="Proteomes" id="UP001054837">
    <property type="component" value="Unassembled WGS sequence"/>
</dbReference>
<organism evidence="1 2">
    <name type="scientific">Caerostris darwini</name>
    <dbReference type="NCBI Taxonomy" id="1538125"/>
    <lineage>
        <taxon>Eukaryota</taxon>
        <taxon>Metazoa</taxon>
        <taxon>Ecdysozoa</taxon>
        <taxon>Arthropoda</taxon>
        <taxon>Chelicerata</taxon>
        <taxon>Arachnida</taxon>
        <taxon>Araneae</taxon>
        <taxon>Araneomorphae</taxon>
        <taxon>Entelegynae</taxon>
        <taxon>Araneoidea</taxon>
        <taxon>Araneidae</taxon>
        <taxon>Caerostris</taxon>
    </lineage>
</organism>
<name>A0AAV4QR64_9ARAC</name>